<dbReference type="InterPro" id="IPR029058">
    <property type="entry name" value="AB_hydrolase_fold"/>
</dbReference>
<accession>A0ABP0C1U0</accession>
<protein>
    <recommendedName>
        <fullName evidence="2">Alpha/beta hydrolase fold-3 domain-containing protein</fullName>
    </recommendedName>
</protein>
<keyword evidence="1" id="KW-0378">Hydrolase</keyword>
<feature type="domain" description="Alpha/beta hydrolase fold-3" evidence="2">
    <location>
        <begin position="71"/>
        <end position="321"/>
    </location>
</feature>
<evidence type="ECO:0000313" key="4">
    <source>
        <dbReference type="Proteomes" id="UP001642406"/>
    </source>
</evidence>
<dbReference type="PANTHER" id="PTHR48081">
    <property type="entry name" value="AB HYDROLASE SUPERFAMILY PROTEIN C4A8.06C"/>
    <property type="match status" value="1"/>
</dbReference>
<dbReference type="Proteomes" id="UP001642406">
    <property type="component" value="Unassembled WGS sequence"/>
</dbReference>
<dbReference type="InterPro" id="IPR050300">
    <property type="entry name" value="GDXG_lipolytic_enzyme"/>
</dbReference>
<sequence>MELQSDVVGLRAQSSSFEEKALAALGPCPEGIAEAWIDIELPAVANRDDAWTSRALAVYPTTPSSSPSSLVVMLHGGEFLSGSIKQLVMPARAYALRFGAVVVCPSYQLGPEKPFPAPVHTAYRAAAWISDVDNLYCAVPELQDAGIVVDPVHGSFVLYGIGVAGGNLAAVIAGVLAATPETQEVLLRNGGGLPRFRAPFTGLFVDSPLITTDESVPSKYMPLLRSRFGQNDTPPSPSTPSLHRILELYAPNVYSPWFSPLMLDDGYGGTELVTANHVRKVFIQAYSEDCLRDNAAIYRDWLASSGITDVRLSMVDAHGHGGWDTTTPKNHRKELKETSLEGMSWLLGKEYDESRDNADGLY</sequence>
<evidence type="ECO:0000256" key="1">
    <source>
        <dbReference type="ARBA" id="ARBA00022801"/>
    </source>
</evidence>
<comment type="caution">
    <text evidence="3">The sequence shown here is derived from an EMBL/GenBank/DDBJ whole genome shotgun (WGS) entry which is preliminary data.</text>
</comment>
<dbReference type="InterPro" id="IPR013094">
    <property type="entry name" value="AB_hydrolase_3"/>
</dbReference>
<gene>
    <name evidence="3" type="ORF">SBRCBS47491_005950</name>
</gene>
<keyword evidence="4" id="KW-1185">Reference proteome</keyword>
<organism evidence="3 4">
    <name type="scientific">Sporothrix bragantina</name>
    <dbReference type="NCBI Taxonomy" id="671064"/>
    <lineage>
        <taxon>Eukaryota</taxon>
        <taxon>Fungi</taxon>
        <taxon>Dikarya</taxon>
        <taxon>Ascomycota</taxon>
        <taxon>Pezizomycotina</taxon>
        <taxon>Sordariomycetes</taxon>
        <taxon>Sordariomycetidae</taxon>
        <taxon>Ophiostomatales</taxon>
        <taxon>Ophiostomataceae</taxon>
        <taxon>Sporothrix</taxon>
    </lineage>
</organism>
<dbReference type="Gene3D" id="3.40.50.1820">
    <property type="entry name" value="alpha/beta hydrolase"/>
    <property type="match status" value="1"/>
</dbReference>
<dbReference type="Pfam" id="PF07859">
    <property type="entry name" value="Abhydrolase_3"/>
    <property type="match status" value="1"/>
</dbReference>
<dbReference type="SUPFAM" id="SSF53474">
    <property type="entry name" value="alpha/beta-Hydrolases"/>
    <property type="match status" value="1"/>
</dbReference>
<name>A0ABP0C1U0_9PEZI</name>
<proteinExistence type="predicted"/>
<evidence type="ECO:0000259" key="2">
    <source>
        <dbReference type="Pfam" id="PF07859"/>
    </source>
</evidence>
<reference evidence="3 4" key="1">
    <citation type="submission" date="2024-01" db="EMBL/GenBank/DDBJ databases">
        <authorList>
            <person name="Allen C."/>
            <person name="Tagirdzhanova G."/>
        </authorList>
    </citation>
    <scope>NUCLEOTIDE SEQUENCE [LARGE SCALE GENOMIC DNA]</scope>
</reference>
<dbReference type="PANTHER" id="PTHR48081:SF8">
    <property type="entry name" value="ALPHA_BETA HYDROLASE FOLD-3 DOMAIN-CONTAINING PROTEIN-RELATED"/>
    <property type="match status" value="1"/>
</dbReference>
<dbReference type="EMBL" id="CAWUHC010000054">
    <property type="protein sequence ID" value="CAK7225617.1"/>
    <property type="molecule type" value="Genomic_DNA"/>
</dbReference>
<evidence type="ECO:0000313" key="3">
    <source>
        <dbReference type="EMBL" id="CAK7225617.1"/>
    </source>
</evidence>